<dbReference type="PROSITE" id="PS50932">
    <property type="entry name" value="HTH_LACI_2"/>
    <property type="match status" value="1"/>
</dbReference>
<dbReference type="CDD" id="cd01542">
    <property type="entry name" value="PBP1_TreR-like"/>
    <property type="match status" value="1"/>
</dbReference>
<evidence type="ECO:0000259" key="5">
    <source>
        <dbReference type="PROSITE" id="PS50943"/>
    </source>
</evidence>
<reference evidence="6" key="1">
    <citation type="journal article" date="2021" name="PeerJ">
        <title>Extensive microbial diversity within the chicken gut microbiome revealed by metagenomics and culture.</title>
        <authorList>
            <person name="Gilroy R."/>
            <person name="Ravi A."/>
            <person name="Getino M."/>
            <person name="Pursley I."/>
            <person name="Horton D.L."/>
            <person name="Alikhan N.F."/>
            <person name="Baker D."/>
            <person name="Gharbi K."/>
            <person name="Hall N."/>
            <person name="Watson M."/>
            <person name="Adriaenssens E.M."/>
            <person name="Foster-Nyarko E."/>
            <person name="Jarju S."/>
            <person name="Secka A."/>
            <person name="Antonio M."/>
            <person name="Oren A."/>
            <person name="Chaudhuri R.R."/>
            <person name="La Ragione R."/>
            <person name="Hildebrand F."/>
            <person name="Pallen M.J."/>
        </authorList>
    </citation>
    <scope>NUCLEOTIDE SEQUENCE</scope>
    <source>
        <strain evidence="6">CHK180-15479</strain>
    </source>
</reference>
<dbReference type="GO" id="GO:0003700">
    <property type="term" value="F:DNA-binding transcription factor activity"/>
    <property type="evidence" value="ECO:0007669"/>
    <property type="project" value="TreeGrafter"/>
</dbReference>
<comment type="caution">
    <text evidence="6">The sequence shown here is derived from an EMBL/GenBank/DDBJ whole genome shotgun (WGS) entry which is preliminary data.</text>
</comment>
<dbReference type="InterPro" id="IPR046335">
    <property type="entry name" value="LacI/GalR-like_sensor"/>
</dbReference>
<evidence type="ECO:0000259" key="4">
    <source>
        <dbReference type="PROSITE" id="PS50932"/>
    </source>
</evidence>
<gene>
    <name evidence="6" type="ORF">H9704_11005</name>
</gene>
<dbReference type="GO" id="GO:0000976">
    <property type="term" value="F:transcription cis-regulatory region binding"/>
    <property type="evidence" value="ECO:0007669"/>
    <property type="project" value="TreeGrafter"/>
</dbReference>
<evidence type="ECO:0000313" key="6">
    <source>
        <dbReference type="EMBL" id="HJC06660.1"/>
    </source>
</evidence>
<dbReference type="CDD" id="cd01392">
    <property type="entry name" value="HTH_LacI"/>
    <property type="match status" value="1"/>
</dbReference>
<dbReference type="AlphaFoldDB" id="A0A9D2N159"/>
<keyword evidence="3" id="KW-0804">Transcription</keyword>
<dbReference type="InterPro" id="IPR000843">
    <property type="entry name" value="HTH_LacI"/>
</dbReference>
<reference evidence="6" key="2">
    <citation type="submission" date="2021-04" db="EMBL/GenBank/DDBJ databases">
        <authorList>
            <person name="Gilroy R."/>
        </authorList>
    </citation>
    <scope>NUCLEOTIDE SEQUENCE</scope>
    <source>
        <strain evidence="6">CHK180-15479</strain>
    </source>
</reference>
<dbReference type="PANTHER" id="PTHR30146:SF154">
    <property type="entry name" value="TRANSCRIPTION REGULATOR, MEMBER OF GALR FAMILY"/>
    <property type="match status" value="1"/>
</dbReference>
<keyword evidence="2 6" id="KW-0238">DNA-binding</keyword>
<dbReference type="PROSITE" id="PS50943">
    <property type="entry name" value="HTH_CROC1"/>
    <property type="match status" value="1"/>
</dbReference>
<keyword evidence="1" id="KW-0805">Transcription regulation</keyword>
<feature type="domain" description="HTH cro/C1-type" evidence="5">
    <location>
        <begin position="3"/>
        <end position="52"/>
    </location>
</feature>
<dbReference type="Gene3D" id="3.40.50.2300">
    <property type="match status" value="2"/>
</dbReference>
<dbReference type="InterPro" id="IPR001387">
    <property type="entry name" value="Cro/C1-type_HTH"/>
</dbReference>
<dbReference type="EMBL" id="DWWT01000058">
    <property type="protein sequence ID" value="HJC06660.1"/>
    <property type="molecule type" value="Genomic_DNA"/>
</dbReference>
<name>A0A9D2N159_9FIRM</name>
<protein>
    <submittedName>
        <fullName evidence="6">LacI family DNA-binding transcriptional regulator</fullName>
    </submittedName>
</protein>
<dbReference type="Pfam" id="PF00356">
    <property type="entry name" value="LacI"/>
    <property type="match status" value="1"/>
</dbReference>
<dbReference type="InterPro" id="IPR028082">
    <property type="entry name" value="Peripla_BP_I"/>
</dbReference>
<feature type="domain" description="HTH lacI-type" evidence="4">
    <location>
        <begin position="5"/>
        <end position="58"/>
    </location>
</feature>
<dbReference type="Pfam" id="PF13377">
    <property type="entry name" value="Peripla_BP_3"/>
    <property type="match status" value="1"/>
</dbReference>
<dbReference type="SMART" id="SM00354">
    <property type="entry name" value="HTH_LACI"/>
    <property type="match status" value="1"/>
</dbReference>
<dbReference type="SUPFAM" id="SSF47413">
    <property type="entry name" value="lambda repressor-like DNA-binding domains"/>
    <property type="match status" value="1"/>
</dbReference>
<accession>A0A9D2N159</accession>
<organism evidence="6 7">
    <name type="scientific">Candidatus Enterocloster excrementipullorum</name>
    <dbReference type="NCBI Taxonomy" id="2838559"/>
    <lineage>
        <taxon>Bacteria</taxon>
        <taxon>Bacillati</taxon>
        <taxon>Bacillota</taxon>
        <taxon>Clostridia</taxon>
        <taxon>Lachnospirales</taxon>
        <taxon>Lachnospiraceae</taxon>
        <taxon>Enterocloster</taxon>
    </lineage>
</organism>
<dbReference type="SUPFAM" id="SSF53822">
    <property type="entry name" value="Periplasmic binding protein-like I"/>
    <property type="match status" value="1"/>
</dbReference>
<dbReference type="Proteomes" id="UP000823910">
    <property type="component" value="Unassembled WGS sequence"/>
</dbReference>
<evidence type="ECO:0000256" key="3">
    <source>
        <dbReference type="ARBA" id="ARBA00023163"/>
    </source>
</evidence>
<dbReference type="Gene3D" id="1.10.260.40">
    <property type="entry name" value="lambda repressor-like DNA-binding domains"/>
    <property type="match status" value="1"/>
</dbReference>
<proteinExistence type="predicted"/>
<dbReference type="PANTHER" id="PTHR30146">
    <property type="entry name" value="LACI-RELATED TRANSCRIPTIONAL REPRESSOR"/>
    <property type="match status" value="1"/>
</dbReference>
<evidence type="ECO:0000256" key="1">
    <source>
        <dbReference type="ARBA" id="ARBA00023015"/>
    </source>
</evidence>
<evidence type="ECO:0000313" key="7">
    <source>
        <dbReference type="Proteomes" id="UP000823910"/>
    </source>
</evidence>
<dbReference type="InterPro" id="IPR010982">
    <property type="entry name" value="Lambda_DNA-bd_dom_sf"/>
</dbReference>
<evidence type="ECO:0000256" key="2">
    <source>
        <dbReference type="ARBA" id="ARBA00023125"/>
    </source>
</evidence>
<sequence length="329" mass="36244">MPRKITMADIADMAGVTKSTVSRFFNGGSVGDATRQKIQEIIREYNYEPNTFARLKARESNVAGVVVPSLNSKITSRVVTSVGRYLREQGYEALIKDSDHSIERELKNIQRLMLQNVDGILLSSITITPEHVRLLKDCPVPVVVLAQDFEQGISVTQDDYGAGRAMGRLVGESHPRRAAYLGVDESDRAVGIDRRQGVLDGLREKGVADVLTFAGDYSYQSGQHMTALALEQGPVDAIICATDRLAFGAYRVLDERGLRIPEDVSVAGFGGYDEGELLKPRLTTLKFDSYALGYLGAETLLKMVREEPVPKKQIVDYQMILGGSVNMNR</sequence>